<sequence length="44" mass="5080">MVSDFDDFPINEVHGKIFDAIMEPLEGIRKFIVQPGLRFAKVCR</sequence>
<dbReference type="AlphaFoldDB" id="A0A0M3HM26"/>
<keyword evidence="1" id="KW-1185">Reference proteome</keyword>
<accession>A0A0M3HM26</accession>
<reference evidence="2" key="1">
    <citation type="submission" date="2017-02" db="UniProtKB">
        <authorList>
            <consortium name="WormBaseParasite"/>
        </authorList>
    </citation>
    <scope>IDENTIFICATION</scope>
</reference>
<organism evidence="1 2">
    <name type="scientific">Ascaris lumbricoides</name>
    <name type="common">Giant roundworm</name>
    <dbReference type="NCBI Taxonomy" id="6252"/>
    <lineage>
        <taxon>Eukaryota</taxon>
        <taxon>Metazoa</taxon>
        <taxon>Ecdysozoa</taxon>
        <taxon>Nematoda</taxon>
        <taxon>Chromadorea</taxon>
        <taxon>Rhabditida</taxon>
        <taxon>Spirurina</taxon>
        <taxon>Ascaridomorpha</taxon>
        <taxon>Ascaridoidea</taxon>
        <taxon>Ascarididae</taxon>
        <taxon>Ascaris</taxon>
    </lineage>
</organism>
<dbReference type="Proteomes" id="UP000036681">
    <property type="component" value="Unplaced"/>
</dbReference>
<protein>
    <submittedName>
        <fullName evidence="2">Transcriptional regulator</fullName>
    </submittedName>
</protein>
<evidence type="ECO:0000313" key="1">
    <source>
        <dbReference type="Proteomes" id="UP000036681"/>
    </source>
</evidence>
<proteinExistence type="predicted"/>
<name>A0A0M3HM26_ASCLU</name>
<dbReference type="WBParaSite" id="ALUE_0000257101-mRNA-1">
    <property type="protein sequence ID" value="ALUE_0000257101-mRNA-1"/>
    <property type="gene ID" value="ALUE_0000257101"/>
</dbReference>
<evidence type="ECO:0000313" key="2">
    <source>
        <dbReference type="WBParaSite" id="ALUE_0000257101-mRNA-1"/>
    </source>
</evidence>